<accession>A0A9X2U4H4</accession>
<comment type="caution">
    <text evidence="2">The sequence shown here is derived from an EMBL/GenBank/DDBJ whole genome shotgun (WGS) entry which is preliminary data.</text>
</comment>
<protein>
    <submittedName>
        <fullName evidence="2">Copper resistance protein B</fullName>
    </submittedName>
</protein>
<proteinExistence type="predicted"/>
<feature type="signal peptide" evidence="1">
    <location>
        <begin position="1"/>
        <end position="29"/>
    </location>
</feature>
<dbReference type="Pfam" id="PF05275">
    <property type="entry name" value="CopB"/>
    <property type="match status" value="1"/>
</dbReference>
<organism evidence="2 3">
    <name type="scientific">Salinibacter ruber</name>
    <dbReference type="NCBI Taxonomy" id="146919"/>
    <lineage>
        <taxon>Bacteria</taxon>
        <taxon>Pseudomonadati</taxon>
        <taxon>Rhodothermota</taxon>
        <taxon>Rhodothermia</taxon>
        <taxon>Rhodothermales</taxon>
        <taxon>Salinibacteraceae</taxon>
        <taxon>Salinibacter</taxon>
    </lineage>
</organism>
<dbReference type="InterPro" id="IPR007939">
    <property type="entry name" value="Cu-R_B_prcur"/>
</dbReference>
<dbReference type="AlphaFoldDB" id="A0A9X2U4H4"/>
<gene>
    <name evidence="2" type="ORF">GGP82_003236</name>
</gene>
<reference evidence="2" key="1">
    <citation type="submission" date="2022-08" db="EMBL/GenBank/DDBJ databases">
        <title>Genomic Encyclopedia of Type Strains, Phase V (KMG-V): Genome sequencing to study the core and pangenomes of soil and plant-associated prokaryotes.</title>
        <authorList>
            <person name="Whitman W."/>
        </authorList>
    </citation>
    <scope>NUCLEOTIDE SEQUENCE</scope>
    <source>
        <strain evidence="2">SP2016B</strain>
    </source>
</reference>
<dbReference type="Proteomes" id="UP001155034">
    <property type="component" value="Unassembled WGS sequence"/>
</dbReference>
<evidence type="ECO:0000313" key="2">
    <source>
        <dbReference type="EMBL" id="MCS3866656.1"/>
    </source>
</evidence>
<sequence length="243" mass="26672">MMLRFIQYTLGLFLASTLVVGTAAPSAQAQTMDDKLRTFVLFHKLEYVPEPDGRPISLEATSWIGGDVNRVWLRAEGETSTLNREGEVEAEALYGRLVSPFFDAVAGVRVDRAWGARGKTRAHLAVGLQGLAPYQFEVEPTLYVSQNGNVSAGFAASYHVLFTQRLKLESELETSAALQAVPEWGVGSGVNDLGLGARLRYELHRKFAPYVGYDHHWAFGETADLAGEHASSGALVFGVRIWR</sequence>
<evidence type="ECO:0000313" key="3">
    <source>
        <dbReference type="Proteomes" id="UP001155034"/>
    </source>
</evidence>
<feature type="chain" id="PRO_5040837124" evidence="1">
    <location>
        <begin position="30"/>
        <end position="243"/>
    </location>
</feature>
<keyword evidence="1" id="KW-0732">Signal</keyword>
<evidence type="ECO:0000256" key="1">
    <source>
        <dbReference type="SAM" id="SignalP"/>
    </source>
</evidence>
<dbReference type="GO" id="GO:0006878">
    <property type="term" value="P:intracellular copper ion homeostasis"/>
    <property type="evidence" value="ECO:0007669"/>
    <property type="project" value="InterPro"/>
</dbReference>
<dbReference type="GO" id="GO:0005507">
    <property type="term" value="F:copper ion binding"/>
    <property type="evidence" value="ECO:0007669"/>
    <property type="project" value="InterPro"/>
</dbReference>
<dbReference type="RefSeq" id="WP_118831899.1">
    <property type="nucleotide sequence ID" value="NZ_JACIFB010000021.1"/>
</dbReference>
<dbReference type="EMBL" id="JANTYZ010000017">
    <property type="protein sequence ID" value="MCS3866656.1"/>
    <property type="molecule type" value="Genomic_DNA"/>
</dbReference>
<name>A0A9X2U4H4_9BACT</name>
<dbReference type="GO" id="GO:0009279">
    <property type="term" value="C:cell outer membrane"/>
    <property type="evidence" value="ECO:0007669"/>
    <property type="project" value="InterPro"/>
</dbReference>